<dbReference type="EMBL" id="BEXT01000001">
    <property type="protein sequence ID" value="GBC61129.1"/>
    <property type="molecule type" value="Genomic_DNA"/>
</dbReference>
<proteinExistence type="predicted"/>
<dbReference type="GO" id="GO:0016887">
    <property type="term" value="F:ATP hydrolysis activity"/>
    <property type="evidence" value="ECO:0007669"/>
    <property type="project" value="InterPro"/>
</dbReference>
<protein>
    <submittedName>
        <fullName evidence="2">AAA family ATPase</fullName>
    </submittedName>
</protein>
<dbReference type="InterPro" id="IPR027417">
    <property type="entry name" value="P-loop_NTPase"/>
</dbReference>
<dbReference type="InterPro" id="IPR038729">
    <property type="entry name" value="Rad50/SbcC_AAA"/>
</dbReference>
<dbReference type="InterPro" id="IPR003593">
    <property type="entry name" value="AAA+_ATPase"/>
</dbReference>
<gene>
    <name evidence="2" type="ORF">DENIS_2089</name>
</gene>
<evidence type="ECO:0000313" key="3">
    <source>
        <dbReference type="Proteomes" id="UP000288096"/>
    </source>
</evidence>
<evidence type="ECO:0000259" key="1">
    <source>
        <dbReference type="SMART" id="SM00382"/>
    </source>
</evidence>
<dbReference type="SMART" id="SM00382">
    <property type="entry name" value="AAA"/>
    <property type="match status" value="1"/>
</dbReference>
<dbReference type="InterPro" id="IPR051396">
    <property type="entry name" value="Bact_Antivir_Def_Nuclease"/>
</dbReference>
<reference evidence="3" key="1">
    <citation type="submission" date="2017-11" db="EMBL/GenBank/DDBJ databases">
        <authorList>
            <person name="Watanabe M."/>
            <person name="Kojima H."/>
        </authorList>
    </citation>
    <scope>NUCLEOTIDE SEQUENCE [LARGE SCALE GENOMIC DNA]</scope>
    <source>
        <strain evidence="3">Tokyo 01</strain>
    </source>
</reference>
<feature type="domain" description="AAA+ ATPase" evidence="1">
    <location>
        <begin position="46"/>
        <end position="300"/>
    </location>
</feature>
<dbReference type="PANTHER" id="PTHR43581">
    <property type="entry name" value="ATP/GTP PHOSPHATASE"/>
    <property type="match status" value="1"/>
</dbReference>
<comment type="caution">
    <text evidence="2">The sequence shown here is derived from an EMBL/GenBank/DDBJ whole genome shotgun (WGS) entry which is preliminary data.</text>
</comment>
<name>A0A401FVZ9_9BACT</name>
<dbReference type="PANTHER" id="PTHR43581:SF2">
    <property type="entry name" value="EXCINUCLEASE ATPASE SUBUNIT"/>
    <property type="match status" value="1"/>
</dbReference>
<dbReference type="Gene3D" id="3.40.50.300">
    <property type="entry name" value="P-loop containing nucleotide triphosphate hydrolases"/>
    <property type="match status" value="2"/>
</dbReference>
<accession>A0A401FVZ9</accession>
<evidence type="ECO:0000313" key="2">
    <source>
        <dbReference type="EMBL" id="GBC61129.1"/>
    </source>
</evidence>
<dbReference type="Proteomes" id="UP000288096">
    <property type="component" value="Unassembled WGS sequence"/>
</dbReference>
<dbReference type="InterPro" id="IPR003959">
    <property type="entry name" value="ATPase_AAA_core"/>
</dbReference>
<keyword evidence="3" id="KW-1185">Reference proteome</keyword>
<organism evidence="2 3">
    <name type="scientific">Desulfonema ishimotonii</name>
    <dbReference type="NCBI Taxonomy" id="45657"/>
    <lineage>
        <taxon>Bacteria</taxon>
        <taxon>Pseudomonadati</taxon>
        <taxon>Thermodesulfobacteriota</taxon>
        <taxon>Desulfobacteria</taxon>
        <taxon>Desulfobacterales</taxon>
        <taxon>Desulfococcaceae</taxon>
        <taxon>Desulfonema</taxon>
    </lineage>
</organism>
<dbReference type="AlphaFoldDB" id="A0A401FVZ9"/>
<dbReference type="Pfam" id="PF13476">
    <property type="entry name" value="AAA_23"/>
    <property type="match status" value="1"/>
</dbReference>
<sequence>MFQSEIRESQINDLFEKVRSRNYGKYLLRIVIEKARSISNKAIDFEFPVTAIVGPNGGGKTTIAGAAAILYKEIAPAQFFAKSGKYDASMLNWKIEYEAIDKTIKSNDTVRKTAKYHNLKWVRRTLDREVLVFGVSRTVPAAERKELRKCVSNNFEVGEDKVVSFPERVTLSVSSILDKDVSDYKNIQVDEKGNVTLLSGVNDKDETFSEFHFGAGESSIIRMVTMLEGASDNSLVLIEEIENGLHPVATIRMVEYLIELAERKKIQAIFTTHSNDALVPLPSNAIWASVNGDLYKGKLDIRSLRAISGQIGSKLVIFVEDDFAERWVNFILTSIEGIARDAVSIHPMKGDGTAIKVHKNHNIDPSVLQKSACIIDGDSEQKENEAEYIFRLPGQCPESSVYDNILEKIDEISGELSVALLKPYDFESQLKGLMQSVRNTNRDPHLLYAQLGKKLGFIPEARVKEAFLTIWCRLNSQYVDSISNGLSDLIPLESDHVDISQD</sequence>
<dbReference type="GO" id="GO:0006302">
    <property type="term" value="P:double-strand break repair"/>
    <property type="evidence" value="ECO:0007669"/>
    <property type="project" value="InterPro"/>
</dbReference>
<dbReference type="SUPFAM" id="SSF52540">
    <property type="entry name" value="P-loop containing nucleoside triphosphate hydrolases"/>
    <property type="match status" value="1"/>
</dbReference>
<dbReference type="RefSeq" id="WP_124328460.1">
    <property type="nucleotide sequence ID" value="NZ_BEXT01000001.1"/>
</dbReference>
<dbReference type="GO" id="GO:0005524">
    <property type="term" value="F:ATP binding"/>
    <property type="evidence" value="ECO:0007669"/>
    <property type="project" value="InterPro"/>
</dbReference>
<dbReference type="OrthoDB" id="127554at2"/>
<dbReference type="Pfam" id="PF13304">
    <property type="entry name" value="AAA_21"/>
    <property type="match status" value="1"/>
</dbReference>
<reference evidence="3" key="2">
    <citation type="submission" date="2019-01" db="EMBL/GenBank/DDBJ databases">
        <title>Genome sequence of Desulfonema ishimotonii strain Tokyo 01.</title>
        <authorList>
            <person name="Fukui M."/>
        </authorList>
    </citation>
    <scope>NUCLEOTIDE SEQUENCE [LARGE SCALE GENOMIC DNA]</scope>
    <source>
        <strain evidence="3">Tokyo 01</strain>
    </source>
</reference>